<dbReference type="SMART" id="SM00347">
    <property type="entry name" value="HTH_MARR"/>
    <property type="match status" value="1"/>
</dbReference>
<dbReference type="InterPro" id="IPR039422">
    <property type="entry name" value="MarR/SlyA-like"/>
</dbReference>
<organism evidence="7 8">
    <name type="scientific">Chitinophaga varians</name>
    <dbReference type="NCBI Taxonomy" id="2202339"/>
    <lineage>
        <taxon>Bacteria</taxon>
        <taxon>Pseudomonadati</taxon>
        <taxon>Bacteroidota</taxon>
        <taxon>Chitinophagia</taxon>
        <taxon>Chitinophagales</taxon>
        <taxon>Chitinophagaceae</taxon>
        <taxon>Chitinophaga</taxon>
    </lineage>
</organism>
<keyword evidence="8" id="KW-1185">Reference proteome</keyword>
<feature type="domain" description="HTH marR-type" evidence="6">
    <location>
        <begin position="10"/>
        <end position="140"/>
    </location>
</feature>
<dbReference type="Gene3D" id="1.10.10.10">
    <property type="entry name" value="Winged helix-like DNA-binding domain superfamily/Winged helix DNA-binding domain"/>
    <property type="match status" value="1"/>
</dbReference>
<dbReference type="GO" id="GO:0003700">
    <property type="term" value="F:DNA-binding transcription factor activity"/>
    <property type="evidence" value="ECO:0007669"/>
    <property type="project" value="InterPro"/>
</dbReference>
<keyword evidence="5" id="KW-0804">Transcription</keyword>
<dbReference type="PANTHER" id="PTHR33164">
    <property type="entry name" value="TRANSCRIPTIONAL REGULATOR, MARR FAMILY"/>
    <property type="match status" value="1"/>
</dbReference>
<accession>A0A847RZS7</accession>
<evidence type="ECO:0000256" key="5">
    <source>
        <dbReference type="ARBA" id="ARBA00023163"/>
    </source>
</evidence>
<protein>
    <submittedName>
        <fullName evidence="7">MarR family transcriptional regulator</fullName>
    </submittedName>
</protein>
<reference evidence="7 8" key="1">
    <citation type="submission" date="2020-04" db="EMBL/GenBank/DDBJ databases">
        <authorList>
            <person name="Yin C."/>
        </authorList>
    </citation>
    <scope>NUCLEOTIDE SEQUENCE [LARGE SCALE GENOMIC DNA]</scope>
    <source>
        <strain evidence="7 8">Ae27</strain>
    </source>
</reference>
<dbReference type="InterPro" id="IPR055166">
    <property type="entry name" value="Transc_reg_Sar_Rot_HTH"/>
</dbReference>
<dbReference type="PRINTS" id="PR00598">
    <property type="entry name" value="HTHMARR"/>
</dbReference>
<dbReference type="AlphaFoldDB" id="A0A847RZS7"/>
<dbReference type="InterPro" id="IPR036390">
    <property type="entry name" value="WH_DNA-bd_sf"/>
</dbReference>
<dbReference type="EMBL" id="JABAIA010000003">
    <property type="protein sequence ID" value="NLR68236.1"/>
    <property type="molecule type" value="Genomic_DNA"/>
</dbReference>
<evidence type="ECO:0000313" key="7">
    <source>
        <dbReference type="EMBL" id="NLR68236.1"/>
    </source>
</evidence>
<keyword evidence="2" id="KW-0963">Cytoplasm</keyword>
<dbReference type="GO" id="GO:0005737">
    <property type="term" value="C:cytoplasm"/>
    <property type="evidence" value="ECO:0007669"/>
    <property type="project" value="UniProtKB-SubCell"/>
</dbReference>
<evidence type="ECO:0000256" key="4">
    <source>
        <dbReference type="ARBA" id="ARBA00023125"/>
    </source>
</evidence>
<dbReference type="GO" id="GO:0006950">
    <property type="term" value="P:response to stress"/>
    <property type="evidence" value="ECO:0007669"/>
    <property type="project" value="TreeGrafter"/>
</dbReference>
<keyword evidence="4" id="KW-0238">DNA-binding</keyword>
<proteinExistence type="predicted"/>
<keyword evidence="3" id="KW-0805">Transcription regulation</keyword>
<evidence type="ECO:0000259" key="6">
    <source>
        <dbReference type="PROSITE" id="PS50995"/>
    </source>
</evidence>
<dbReference type="Pfam" id="PF22381">
    <property type="entry name" value="Staph_reg_Sar_Rot"/>
    <property type="match status" value="1"/>
</dbReference>
<dbReference type="Proteomes" id="UP000570474">
    <property type="component" value="Unassembled WGS sequence"/>
</dbReference>
<dbReference type="GO" id="GO:0003677">
    <property type="term" value="F:DNA binding"/>
    <property type="evidence" value="ECO:0007669"/>
    <property type="project" value="UniProtKB-KW"/>
</dbReference>
<evidence type="ECO:0000256" key="3">
    <source>
        <dbReference type="ARBA" id="ARBA00023015"/>
    </source>
</evidence>
<name>A0A847RZS7_9BACT</name>
<evidence type="ECO:0000256" key="1">
    <source>
        <dbReference type="ARBA" id="ARBA00004496"/>
    </source>
</evidence>
<sequence>MRTLKQLKFSNQLCFPIYALSRLITSHYQPFLGELDLTYPQYLVMLLLWEHQSMNVKTLGETLMLDSGTLTPLLKRLEAKKLIRRVRSKEDERVVNIQLTPQGAALEQQAAETPLRLAESLGITATEMQDIKDAITPLLYRLKPALKG</sequence>
<dbReference type="FunFam" id="1.10.10.10:FF:000163">
    <property type="entry name" value="MarR family transcriptional regulator"/>
    <property type="match status" value="1"/>
</dbReference>
<dbReference type="InterPro" id="IPR036388">
    <property type="entry name" value="WH-like_DNA-bd_sf"/>
</dbReference>
<dbReference type="SUPFAM" id="SSF46785">
    <property type="entry name" value="Winged helix' DNA-binding domain"/>
    <property type="match status" value="1"/>
</dbReference>
<dbReference type="InterPro" id="IPR000835">
    <property type="entry name" value="HTH_MarR-typ"/>
</dbReference>
<dbReference type="PANTHER" id="PTHR33164:SF5">
    <property type="entry name" value="ORGANIC HYDROPEROXIDE RESISTANCE TRANSCRIPTIONAL REGULATOR"/>
    <property type="match status" value="1"/>
</dbReference>
<dbReference type="PROSITE" id="PS50995">
    <property type="entry name" value="HTH_MARR_2"/>
    <property type="match status" value="1"/>
</dbReference>
<evidence type="ECO:0000256" key="2">
    <source>
        <dbReference type="ARBA" id="ARBA00022490"/>
    </source>
</evidence>
<evidence type="ECO:0000313" key="8">
    <source>
        <dbReference type="Proteomes" id="UP000570474"/>
    </source>
</evidence>
<comment type="subcellular location">
    <subcellularLocation>
        <location evidence="1">Cytoplasm</location>
    </subcellularLocation>
</comment>
<gene>
    <name evidence="7" type="ORF">HGH92_28275</name>
</gene>
<comment type="caution">
    <text evidence="7">The sequence shown here is derived from an EMBL/GenBank/DDBJ whole genome shotgun (WGS) entry which is preliminary data.</text>
</comment>